<dbReference type="AlphaFoldDB" id="A0A9P4QSF6"/>
<keyword evidence="1" id="KW-1133">Transmembrane helix</keyword>
<evidence type="ECO:0000313" key="2">
    <source>
        <dbReference type="EMBL" id="KAF2730568.1"/>
    </source>
</evidence>
<feature type="transmembrane region" description="Helical" evidence="1">
    <location>
        <begin position="48"/>
        <end position="71"/>
    </location>
</feature>
<dbReference type="Proteomes" id="UP000799444">
    <property type="component" value="Unassembled WGS sequence"/>
</dbReference>
<keyword evidence="3" id="KW-1185">Reference proteome</keyword>
<dbReference type="PANTHER" id="PTHR35394:SF5">
    <property type="entry name" value="DUF3176 DOMAIN-CONTAINING PROTEIN"/>
    <property type="match status" value="1"/>
</dbReference>
<dbReference type="InterPro" id="IPR021514">
    <property type="entry name" value="DUF3176"/>
</dbReference>
<gene>
    <name evidence="2" type="ORF">EJ04DRAFT_409067</name>
</gene>
<reference evidence="2" key="1">
    <citation type="journal article" date="2020" name="Stud. Mycol.">
        <title>101 Dothideomycetes genomes: a test case for predicting lifestyles and emergence of pathogens.</title>
        <authorList>
            <person name="Haridas S."/>
            <person name="Albert R."/>
            <person name="Binder M."/>
            <person name="Bloem J."/>
            <person name="Labutti K."/>
            <person name="Salamov A."/>
            <person name="Andreopoulos B."/>
            <person name="Baker S."/>
            <person name="Barry K."/>
            <person name="Bills G."/>
            <person name="Bluhm B."/>
            <person name="Cannon C."/>
            <person name="Castanera R."/>
            <person name="Culley D."/>
            <person name="Daum C."/>
            <person name="Ezra D."/>
            <person name="Gonzalez J."/>
            <person name="Henrissat B."/>
            <person name="Kuo A."/>
            <person name="Liang C."/>
            <person name="Lipzen A."/>
            <person name="Lutzoni F."/>
            <person name="Magnuson J."/>
            <person name="Mondo S."/>
            <person name="Nolan M."/>
            <person name="Ohm R."/>
            <person name="Pangilinan J."/>
            <person name="Park H.-J."/>
            <person name="Ramirez L."/>
            <person name="Alfaro M."/>
            <person name="Sun H."/>
            <person name="Tritt A."/>
            <person name="Yoshinaga Y."/>
            <person name="Zwiers L.-H."/>
            <person name="Turgeon B."/>
            <person name="Goodwin S."/>
            <person name="Spatafora J."/>
            <person name="Crous P."/>
            <person name="Grigoriev I."/>
        </authorList>
    </citation>
    <scope>NUCLEOTIDE SEQUENCE</scope>
    <source>
        <strain evidence="2">CBS 125425</strain>
    </source>
</reference>
<dbReference type="OrthoDB" id="5242705at2759"/>
<keyword evidence="1" id="KW-0472">Membrane</keyword>
<feature type="non-terminal residue" evidence="2">
    <location>
        <position position="1"/>
    </location>
</feature>
<dbReference type="EMBL" id="ML996214">
    <property type="protein sequence ID" value="KAF2730568.1"/>
    <property type="molecule type" value="Genomic_DNA"/>
</dbReference>
<name>A0A9P4QSF6_9PLEO</name>
<accession>A0A9P4QSF6</accession>
<proteinExistence type="predicted"/>
<feature type="non-terminal residue" evidence="2">
    <location>
        <position position="121"/>
    </location>
</feature>
<comment type="caution">
    <text evidence="2">The sequence shown here is derived from an EMBL/GenBank/DDBJ whole genome shotgun (WGS) entry which is preliminary data.</text>
</comment>
<feature type="transmembrane region" description="Helical" evidence="1">
    <location>
        <begin position="16"/>
        <end position="36"/>
    </location>
</feature>
<dbReference type="PANTHER" id="PTHR35394">
    <property type="entry name" value="DUF3176 DOMAIN-CONTAINING PROTEIN"/>
    <property type="match status" value="1"/>
</dbReference>
<sequence length="121" mass="13807">RPTSVRAVVNGWRWELFTWVLGTLGFVATLVLLLHFDGRPQSSWKSPIQITTMIAALAQLSQTALLVPISYGIGQLKWSWFRQERTAIDLDRFDLASRGPDGSLRLLWHLKFRPYARTPTA</sequence>
<protein>
    <submittedName>
        <fullName evidence="2">Uncharacterized protein</fullName>
    </submittedName>
</protein>
<keyword evidence="1" id="KW-0812">Transmembrane</keyword>
<organism evidence="2 3">
    <name type="scientific">Polyplosphaeria fusca</name>
    <dbReference type="NCBI Taxonomy" id="682080"/>
    <lineage>
        <taxon>Eukaryota</taxon>
        <taxon>Fungi</taxon>
        <taxon>Dikarya</taxon>
        <taxon>Ascomycota</taxon>
        <taxon>Pezizomycotina</taxon>
        <taxon>Dothideomycetes</taxon>
        <taxon>Pleosporomycetidae</taxon>
        <taxon>Pleosporales</taxon>
        <taxon>Tetraplosphaeriaceae</taxon>
        <taxon>Polyplosphaeria</taxon>
    </lineage>
</organism>
<evidence type="ECO:0000256" key="1">
    <source>
        <dbReference type="SAM" id="Phobius"/>
    </source>
</evidence>
<dbReference type="Pfam" id="PF11374">
    <property type="entry name" value="DUF3176"/>
    <property type="match status" value="1"/>
</dbReference>
<evidence type="ECO:0000313" key="3">
    <source>
        <dbReference type="Proteomes" id="UP000799444"/>
    </source>
</evidence>